<comment type="caution">
    <text evidence="8">The sequence shown here is derived from an EMBL/GenBank/DDBJ whole genome shotgun (WGS) entry which is preliminary data.</text>
</comment>
<dbReference type="AlphaFoldDB" id="A0A7J5B1Q9"/>
<evidence type="ECO:0000313" key="8">
    <source>
        <dbReference type="EMBL" id="KAB1637679.1"/>
    </source>
</evidence>
<evidence type="ECO:0000256" key="1">
    <source>
        <dbReference type="ARBA" id="ARBA00004651"/>
    </source>
</evidence>
<evidence type="ECO:0000256" key="5">
    <source>
        <dbReference type="ARBA" id="ARBA00023136"/>
    </source>
</evidence>
<feature type="transmembrane region" description="Helical" evidence="6">
    <location>
        <begin position="497"/>
        <end position="517"/>
    </location>
</feature>
<dbReference type="InterPro" id="IPR018461">
    <property type="entry name" value="Na/H_Antiport_NhaC-like_C"/>
</dbReference>
<evidence type="ECO:0000259" key="7">
    <source>
        <dbReference type="Pfam" id="PF03553"/>
    </source>
</evidence>
<keyword evidence="4 6" id="KW-1133">Transmembrane helix</keyword>
<feature type="transmembrane region" description="Helical" evidence="6">
    <location>
        <begin position="204"/>
        <end position="223"/>
    </location>
</feature>
<name>A0A7J5B1Q9_9MICO</name>
<comment type="subcellular location">
    <subcellularLocation>
        <location evidence="1">Cell membrane</location>
        <topology evidence="1">Multi-pass membrane protein</topology>
    </subcellularLocation>
</comment>
<dbReference type="RefSeq" id="WP_151423870.1">
    <property type="nucleotide sequence ID" value="NZ_WBJX01000003.1"/>
</dbReference>
<feature type="transmembrane region" description="Helical" evidence="6">
    <location>
        <begin position="472"/>
        <end position="491"/>
    </location>
</feature>
<keyword evidence="2" id="KW-1003">Cell membrane</keyword>
<feature type="transmembrane region" description="Helical" evidence="6">
    <location>
        <begin position="6"/>
        <end position="23"/>
    </location>
</feature>
<evidence type="ECO:0000256" key="3">
    <source>
        <dbReference type="ARBA" id="ARBA00022692"/>
    </source>
</evidence>
<keyword evidence="9" id="KW-1185">Reference proteome</keyword>
<feature type="transmembrane region" description="Helical" evidence="6">
    <location>
        <begin position="264"/>
        <end position="284"/>
    </location>
</feature>
<dbReference type="GO" id="GO:0005886">
    <property type="term" value="C:plasma membrane"/>
    <property type="evidence" value="ECO:0007669"/>
    <property type="project" value="UniProtKB-SubCell"/>
</dbReference>
<dbReference type="Pfam" id="PF03553">
    <property type="entry name" value="Na_H_antiporter"/>
    <property type="match status" value="1"/>
</dbReference>
<dbReference type="PANTHER" id="PTHR43478:SF1">
    <property type="entry name" value="NA+_H+ ANTIPORTER NHAC-LIKE C-TERMINAL DOMAIN-CONTAINING PROTEIN"/>
    <property type="match status" value="1"/>
</dbReference>
<dbReference type="OrthoDB" id="9762978at2"/>
<proteinExistence type="predicted"/>
<organism evidence="8 9">
    <name type="scientific">Pseudoclavibacter terrae</name>
    <dbReference type="NCBI Taxonomy" id="1530195"/>
    <lineage>
        <taxon>Bacteria</taxon>
        <taxon>Bacillati</taxon>
        <taxon>Actinomycetota</taxon>
        <taxon>Actinomycetes</taxon>
        <taxon>Micrococcales</taxon>
        <taxon>Microbacteriaceae</taxon>
        <taxon>Pseudoclavibacter</taxon>
    </lineage>
</organism>
<evidence type="ECO:0000256" key="2">
    <source>
        <dbReference type="ARBA" id="ARBA00022475"/>
    </source>
</evidence>
<keyword evidence="5 6" id="KW-0472">Membrane</keyword>
<feature type="transmembrane region" description="Helical" evidence="6">
    <location>
        <begin position="70"/>
        <end position="90"/>
    </location>
</feature>
<keyword evidence="3 6" id="KW-0812">Transmembrane</keyword>
<feature type="transmembrane region" description="Helical" evidence="6">
    <location>
        <begin position="30"/>
        <end position="50"/>
    </location>
</feature>
<evidence type="ECO:0000256" key="6">
    <source>
        <dbReference type="SAM" id="Phobius"/>
    </source>
</evidence>
<gene>
    <name evidence="8" type="ORF">F8O03_10720</name>
</gene>
<evidence type="ECO:0000313" key="9">
    <source>
        <dbReference type="Proteomes" id="UP000490386"/>
    </source>
</evidence>
<dbReference type="Proteomes" id="UP000490386">
    <property type="component" value="Unassembled WGS sequence"/>
</dbReference>
<feature type="transmembrane region" description="Helical" evidence="6">
    <location>
        <begin position="111"/>
        <end position="131"/>
    </location>
</feature>
<dbReference type="EMBL" id="WBJX01000003">
    <property type="protein sequence ID" value="KAB1637679.1"/>
    <property type="molecule type" value="Genomic_DNA"/>
</dbReference>
<feature type="domain" description="Na+/H+ antiporter NhaC-like C-terminal" evidence="7">
    <location>
        <begin position="164"/>
        <end position="490"/>
    </location>
</feature>
<feature type="transmembrane region" description="Helical" evidence="6">
    <location>
        <begin position="304"/>
        <end position="322"/>
    </location>
</feature>
<protein>
    <submittedName>
        <fullName evidence="8">Na+/H+ antiporter NhaC family protein</fullName>
    </submittedName>
</protein>
<dbReference type="PANTHER" id="PTHR43478">
    <property type="entry name" value="NA+/H+ ANTIPORTER-RELATED"/>
    <property type="match status" value="1"/>
</dbReference>
<evidence type="ECO:0000256" key="4">
    <source>
        <dbReference type="ARBA" id="ARBA00022989"/>
    </source>
</evidence>
<accession>A0A7J5B1Q9</accession>
<reference evidence="8 9" key="1">
    <citation type="submission" date="2019-09" db="EMBL/GenBank/DDBJ databases">
        <title>Phylogeny of genus Pseudoclavibacter and closely related genus.</title>
        <authorList>
            <person name="Li Y."/>
        </authorList>
    </citation>
    <scope>NUCLEOTIDE SEQUENCE [LARGE SCALE GENOMIC DNA]</scope>
    <source>
        <strain evidence="8 9">THG-MD12</strain>
    </source>
</reference>
<sequence length="532" mass="55426">MLENTPWLTLVPPVVAIALAVLTRRVLLSLGAGVLAAALLIAELQPLEALRLVWESFAAIFWEDGAVNTYYVYILLFILLLGVIAAFILMSGGTRAFAEWAMSRIRTRRGGLILPAALGVVIFIDDYFNALAVGQISRPVTDAHRISRAKLAYIVDSTSAPVSVLAPFSSWGAYIIGILAPLVAASTLTISSVEAFIGAAVSNYYAISAVLLVWLAIVFRTDLGAMRREELRAIVEGRTYAADSRVPGQLTDDLPVHEPGAKRAILVPFAVLVVGVLGGIVWTGASAAGSWAPVEILAATDTTAALMVGGLLGLACAISYFLRYTRGNPAFGWRAFSLGWVDGVKSMMPAVGILLLAWMLGSLIDALGTGEFIGVLVEGSSLPAAWLVPIVFLAAGAMAFATGSSWGSFGLLLPIGAGIVTGVDAPELLLPVFGAVLAGAVAGDHSSPISDTTILSATGSGANVITHVVTQLPYVGLAAGSSLLGYVILALTGLPWVGLIASVVALLAGVLLVRWMLPTVEEEARRDLASQA</sequence>
<feature type="transmembrane region" description="Helical" evidence="6">
    <location>
        <begin position="343"/>
        <end position="364"/>
    </location>
</feature>